<name>A0A9W8AA60_9FUNG</name>
<dbReference type="EMBL" id="JANBPT010000152">
    <property type="protein sequence ID" value="KAJ1926758.1"/>
    <property type="molecule type" value="Genomic_DNA"/>
</dbReference>
<proteinExistence type="predicted"/>
<evidence type="ECO:0000313" key="2">
    <source>
        <dbReference type="Proteomes" id="UP001150569"/>
    </source>
</evidence>
<comment type="caution">
    <text evidence="1">The sequence shown here is derived from an EMBL/GenBank/DDBJ whole genome shotgun (WGS) entry which is preliminary data.</text>
</comment>
<dbReference type="AlphaFoldDB" id="A0A9W8AA60"/>
<gene>
    <name evidence="1" type="ORF">IWQ60_003527</name>
</gene>
<accession>A0A9W8AA60</accession>
<dbReference type="Proteomes" id="UP001150569">
    <property type="component" value="Unassembled WGS sequence"/>
</dbReference>
<reference evidence="1" key="1">
    <citation type="submission" date="2022-07" db="EMBL/GenBank/DDBJ databases">
        <title>Phylogenomic reconstructions and comparative analyses of Kickxellomycotina fungi.</title>
        <authorList>
            <person name="Reynolds N.K."/>
            <person name="Stajich J.E."/>
            <person name="Barry K."/>
            <person name="Grigoriev I.V."/>
            <person name="Crous P."/>
            <person name="Smith M.E."/>
        </authorList>
    </citation>
    <scope>NUCLEOTIDE SEQUENCE</scope>
    <source>
        <strain evidence="1">RSA 861</strain>
    </source>
</reference>
<keyword evidence="2" id="KW-1185">Reference proteome</keyword>
<evidence type="ECO:0000313" key="1">
    <source>
        <dbReference type="EMBL" id="KAJ1926758.1"/>
    </source>
</evidence>
<protein>
    <submittedName>
        <fullName evidence="1">Uncharacterized protein</fullName>
    </submittedName>
</protein>
<organism evidence="1 2">
    <name type="scientific">Tieghemiomyces parasiticus</name>
    <dbReference type="NCBI Taxonomy" id="78921"/>
    <lineage>
        <taxon>Eukaryota</taxon>
        <taxon>Fungi</taxon>
        <taxon>Fungi incertae sedis</taxon>
        <taxon>Zoopagomycota</taxon>
        <taxon>Kickxellomycotina</taxon>
        <taxon>Dimargaritomycetes</taxon>
        <taxon>Dimargaritales</taxon>
        <taxon>Dimargaritaceae</taxon>
        <taxon>Tieghemiomyces</taxon>
    </lineage>
</organism>
<sequence length="193" mass="21072">MWVHETDGLGNFTIVAFSTSDFVTVDQDDLEAIPAGMHKTKLHQLPQLETVNNGLMVAQVSNLFAPILKAVGRNLTVQSTSLQLLFLPQLETVGGRLGSLSFPVLLSVGDAFRFIHNDSLGQLSFLILNDMSDDILMAACNGLHLFNKFESLQAVRGSIDLRGTLSAMKFYSLKLADTTVVTTVRVDCSKLKT</sequence>
<dbReference type="OrthoDB" id="536881at2759"/>